<organism evidence="1 2">
    <name type="scientific">Avena sativa</name>
    <name type="common">Oat</name>
    <dbReference type="NCBI Taxonomy" id="4498"/>
    <lineage>
        <taxon>Eukaryota</taxon>
        <taxon>Viridiplantae</taxon>
        <taxon>Streptophyta</taxon>
        <taxon>Embryophyta</taxon>
        <taxon>Tracheophyta</taxon>
        <taxon>Spermatophyta</taxon>
        <taxon>Magnoliopsida</taxon>
        <taxon>Liliopsida</taxon>
        <taxon>Poales</taxon>
        <taxon>Poaceae</taxon>
        <taxon>BOP clade</taxon>
        <taxon>Pooideae</taxon>
        <taxon>Poodae</taxon>
        <taxon>Poeae</taxon>
        <taxon>Poeae Chloroplast Group 1 (Aveneae type)</taxon>
        <taxon>Aveninae</taxon>
        <taxon>Avena</taxon>
    </lineage>
</organism>
<protein>
    <submittedName>
        <fullName evidence="1">Uncharacterized protein</fullName>
    </submittedName>
</protein>
<evidence type="ECO:0000313" key="2">
    <source>
        <dbReference type="Proteomes" id="UP001732700"/>
    </source>
</evidence>
<keyword evidence="2" id="KW-1185">Reference proteome</keyword>
<name>A0ACD5V4U6_AVESA</name>
<sequence>MLRLRKSILSHLLSFSATSPVSPLHRLLSAAAAAAAAAPVVSPSHSFAVEKYLVDSCGLTRAQAVKASTKISHIKSPSKPNAVLAFLAGLGLSSADVAAVVARDPKFLCAGVERTLDPVVLELNALGVSCSEVARLVTLAPEKFRSRCVVSKVQYYLALFGSSEKFFQVLNHSSNLLSSSLEKVVKPNVAFLKECGLGACDIVALSLSTRWILATKPEDVWAMAARAEAVGVPRGSGMFRQAMQAVAFLSEKKIAVKLECLKKMLRWSDAEVGIAVCKAPMLLARANDTMQSKSEFLISEVGLEPAYIAHRPALLSYSLECRIRPRYYVLKLLKEKGLLHQDRDYYNTVMISEKLFMERFICPHKEAAPHLAEDYAAACRGEVPTRFRFT</sequence>
<reference evidence="1" key="2">
    <citation type="submission" date="2025-09" db="UniProtKB">
        <authorList>
            <consortium name="EnsemblPlants"/>
        </authorList>
    </citation>
    <scope>IDENTIFICATION</scope>
</reference>
<reference evidence="1" key="1">
    <citation type="submission" date="2021-05" db="EMBL/GenBank/DDBJ databases">
        <authorList>
            <person name="Scholz U."/>
            <person name="Mascher M."/>
            <person name="Fiebig A."/>
        </authorList>
    </citation>
    <scope>NUCLEOTIDE SEQUENCE [LARGE SCALE GENOMIC DNA]</scope>
</reference>
<accession>A0ACD5V4U6</accession>
<dbReference type="Proteomes" id="UP001732700">
    <property type="component" value="Chromosome 2D"/>
</dbReference>
<evidence type="ECO:0000313" key="1">
    <source>
        <dbReference type="EnsemblPlants" id="AVESA.00010b.r2.2DG0380170.1.CDS.1"/>
    </source>
</evidence>
<dbReference type="EnsemblPlants" id="AVESA.00010b.r2.2DG0380170.1">
    <property type="protein sequence ID" value="AVESA.00010b.r2.2DG0380170.1.CDS.1"/>
    <property type="gene ID" value="AVESA.00010b.r2.2DG0380170"/>
</dbReference>
<proteinExistence type="predicted"/>